<accession>A0A6N6W940</accession>
<dbReference type="Pfam" id="PF00990">
    <property type="entry name" value="GGDEF"/>
    <property type="match status" value="1"/>
</dbReference>
<proteinExistence type="predicted"/>
<evidence type="ECO:0000313" key="4">
    <source>
        <dbReference type="EMBL" id="KAE8757187.1"/>
    </source>
</evidence>
<evidence type="ECO:0000259" key="3">
    <source>
        <dbReference type="PROSITE" id="PS50887"/>
    </source>
</evidence>
<evidence type="ECO:0000313" key="5">
    <source>
        <dbReference type="Proteomes" id="UP000463700"/>
    </source>
</evidence>
<reference evidence="4 5" key="1">
    <citation type="journal article" date="2020" name="Int. J. Syst. Evol. Microbiol.">
        <title>Paraburkholderia madseniana sp. nov., a phenolic acid-degrading bacterium isolated from acidic forest soil.</title>
        <authorList>
            <person name="Wilhelm R.C."/>
            <person name="Murphy S.J.L."/>
            <person name="Feriancek N.M."/>
            <person name="Karasz D.C."/>
            <person name="DeRito C.M."/>
            <person name="Newman J.D."/>
            <person name="Buckley D.H."/>
        </authorList>
    </citation>
    <scope>NUCLEOTIDE SEQUENCE [LARGE SCALE GENOMIC DNA]</scope>
    <source>
        <strain evidence="4 5">RP11</strain>
    </source>
</reference>
<dbReference type="SUPFAM" id="SSF55073">
    <property type="entry name" value="Nucleotide cyclase"/>
    <property type="match status" value="1"/>
</dbReference>
<name>A0A6N6W940_9BURK</name>
<dbReference type="InterPro" id="IPR050469">
    <property type="entry name" value="Diguanylate_Cyclase"/>
</dbReference>
<dbReference type="PANTHER" id="PTHR45138:SF9">
    <property type="entry name" value="DIGUANYLATE CYCLASE DGCM-RELATED"/>
    <property type="match status" value="1"/>
</dbReference>
<dbReference type="GO" id="GO:0043709">
    <property type="term" value="P:cell adhesion involved in single-species biofilm formation"/>
    <property type="evidence" value="ECO:0007669"/>
    <property type="project" value="TreeGrafter"/>
</dbReference>
<comment type="caution">
    <text evidence="4">The sequence shown here is derived from an EMBL/GenBank/DDBJ whole genome shotgun (WGS) entry which is preliminary data.</text>
</comment>
<dbReference type="PROSITE" id="PS50887">
    <property type="entry name" value="GGDEF"/>
    <property type="match status" value="1"/>
</dbReference>
<protein>
    <recommendedName>
        <fullName evidence="1">diguanylate cyclase</fullName>
        <ecNumber evidence="1">2.7.7.65</ecNumber>
    </recommendedName>
</protein>
<organism evidence="4 5">
    <name type="scientific">Paraburkholderia madseniana</name>
    <dbReference type="NCBI Taxonomy" id="2599607"/>
    <lineage>
        <taxon>Bacteria</taxon>
        <taxon>Pseudomonadati</taxon>
        <taxon>Pseudomonadota</taxon>
        <taxon>Betaproteobacteria</taxon>
        <taxon>Burkholderiales</taxon>
        <taxon>Burkholderiaceae</taxon>
        <taxon>Paraburkholderia</taxon>
    </lineage>
</organism>
<dbReference type="Proteomes" id="UP000463700">
    <property type="component" value="Unassembled WGS sequence"/>
</dbReference>
<comment type="catalytic activity">
    <reaction evidence="2">
        <text>2 GTP = 3',3'-c-di-GMP + 2 diphosphate</text>
        <dbReference type="Rhea" id="RHEA:24898"/>
        <dbReference type="ChEBI" id="CHEBI:33019"/>
        <dbReference type="ChEBI" id="CHEBI:37565"/>
        <dbReference type="ChEBI" id="CHEBI:58805"/>
        <dbReference type="EC" id="2.7.7.65"/>
    </reaction>
</comment>
<dbReference type="GO" id="GO:0005886">
    <property type="term" value="C:plasma membrane"/>
    <property type="evidence" value="ECO:0007669"/>
    <property type="project" value="TreeGrafter"/>
</dbReference>
<dbReference type="NCBIfam" id="TIGR00254">
    <property type="entry name" value="GGDEF"/>
    <property type="match status" value="1"/>
</dbReference>
<dbReference type="InterPro" id="IPR043128">
    <property type="entry name" value="Rev_trsase/Diguanyl_cyclase"/>
</dbReference>
<dbReference type="Gene3D" id="3.30.70.270">
    <property type="match status" value="1"/>
</dbReference>
<dbReference type="EMBL" id="VOSW01000050">
    <property type="protein sequence ID" value="KAE8757187.1"/>
    <property type="molecule type" value="Genomic_DNA"/>
</dbReference>
<dbReference type="GO" id="GO:1902201">
    <property type="term" value="P:negative regulation of bacterial-type flagellum-dependent cell motility"/>
    <property type="evidence" value="ECO:0007669"/>
    <property type="project" value="TreeGrafter"/>
</dbReference>
<dbReference type="GO" id="GO:0052621">
    <property type="term" value="F:diguanylate cyclase activity"/>
    <property type="evidence" value="ECO:0007669"/>
    <property type="project" value="UniProtKB-EC"/>
</dbReference>
<evidence type="ECO:0000256" key="2">
    <source>
        <dbReference type="ARBA" id="ARBA00034247"/>
    </source>
</evidence>
<dbReference type="InterPro" id="IPR029787">
    <property type="entry name" value="Nucleotide_cyclase"/>
</dbReference>
<dbReference type="AlphaFoldDB" id="A0A6N6W940"/>
<sequence length="45" mass="4750">MVDVDYNKAYNDQYGHQAGVECLRVIASAISSAAGRASDVAGRYG</sequence>
<evidence type="ECO:0000256" key="1">
    <source>
        <dbReference type="ARBA" id="ARBA00012528"/>
    </source>
</evidence>
<dbReference type="InterPro" id="IPR000160">
    <property type="entry name" value="GGDEF_dom"/>
</dbReference>
<feature type="domain" description="GGDEF" evidence="3">
    <location>
        <begin position="1"/>
        <end position="45"/>
    </location>
</feature>
<dbReference type="EC" id="2.7.7.65" evidence="1"/>
<gene>
    <name evidence="4" type="ORF">FSO04_24895</name>
</gene>
<dbReference type="PANTHER" id="PTHR45138">
    <property type="entry name" value="REGULATORY COMPONENTS OF SENSORY TRANSDUCTION SYSTEM"/>
    <property type="match status" value="1"/>
</dbReference>